<evidence type="ECO:0000256" key="1">
    <source>
        <dbReference type="ARBA" id="ARBA00004141"/>
    </source>
</evidence>
<evidence type="ECO:0000256" key="5">
    <source>
        <dbReference type="SAM" id="MobiDB-lite"/>
    </source>
</evidence>
<dbReference type="Proteomes" id="UP000603708">
    <property type="component" value="Unassembled WGS sequence"/>
</dbReference>
<evidence type="ECO:0000256" key="4">
    <source>
        <dbReference type="ARBA" id="ARBA00023136"/>
    </source>
</evidence>
<gene>
    <name evidence="8" type="ORF">GCM10018793_09490</name>
</gene>
<sequence>MHGHPQLILDRLERVRPERGAPAVHTPLAQVQMAAWHVDGDGEPVLAAHALGPAAPAGRKPPVHEPLGVGETWGPAGGTTWLHASGTVPEASPGVLELVLDLSRKDHSAGGQCEGPVHRADGGVVEGPRPRGGPVRLRGPGAPGDLPAGGGSFELDVEAAANPLVLGPPPGFLWPLITLSGQDHRTPTAGLSRPRGTFCDDPRVVAAGTVVAPVPIIVFFTALQRYFFRGMESGGLKA</sequence>
<evidence type="ECO:0000256" key="3">
    <source>
        <dbReference type="ARBA" id="ARBA00022989"/>
    </source>
</evidence>
<dbReference type="RefSeq" id="WP_189929585.1">
    <property type="nucleotide sequence ID" value="NZ_BNCD01000002.1"/>
</dbReference>
<evidence type="ECO:0000313" key="8">
    <source>
        <dbReference type="EMBL" id="GHH72457.1"/>
    </source>
</evidence>
<comment type="subcellular location">
    <subcellularLocation>
        <location evidence="1">Membrane</location>
        <topology evidence="1">Multi-pass membrane protein</topology>
    </subcellularLocation>
</comment>
<proteinExistence type="predicted"/>
<feature type="region of interest" description="Disordered" evidence="5">
    <location>
        <begin position="107"/>
        <end position="127"/>
    </location>
</feature>
<evidence type="ECO:0000313" key="9">
    <source>
        <dbReference type="Proteomes" id="UP000603708"/>
    </source>
</evidence>
<keyword evidence="4 6" id="KW-0472">Membrane</keyword>
<dbReference type="GO" id="GO:0016020">
    <property type="term" value="C:membrane"/>
    <property type="evidence" value="ECO:0007669"/>
    <property type="project" value="UniProtKB-SubCell"/>
</dbReference>
<dbReference type="InterPro" id="IPR054723">
    <property type="entry name" value="Ams1-like_N"/>
</dbReference>
<name>A0A919FTT6_9ACTN</name>
<reference evidence="8" key="2">
    <citation type="submission" date="2020-09" db="EMBL/GenBank/DDBJ databases">
        <authorList>
            <person name="Sun Q."/>
            <person name="Ohkuma M."/>
        </authorList>
    </citation>
    <scope>NUCLEOTIDE SEQUENCE</scope>
    <source>
        <strain evidence="8">JCM 5069</strain>
    </source>
</reference>
<keyword evidence="3 6" id="KW-1133">Transmembrane helix</keyword>
<organism evidence="8 9">
    <name type="scientific">Streptomyces sulfonofaciens</name>
    <dbReference type="NCBI Taxonomy" id="68272"/>
    <lineage>
        <taxon>Bacteria</taxon>
        <taxon>Bacillati</taxon>
        <taxon>Actinomycetota</taxon>
        <taxon>Actinomycetes</taxon>
        <taxon>Kitasatosporales</taxon>
        <taxon>Streptomycetaceae</taxon>
        <taxon>Streptomyces</taxon>
    </lineage>
</organism>
<dbReference type="EMBL" id="BNCD01000002">
    <property type="protein sequence ID" value="GHH72457.1"/>
    <property type="molecule type" value="Genomic_DNA"/>
</dbReference>
<feature type="transmembrane region" description="Helical" evidence="6">
    <location>
        <begin position="204"/>
        <end position="223"/>
    </location>
</feature>
<reference evidence="8" key="1">
    <citation type="journal article" date="2014" name="Int. J. Syst. Evol. Microbiol.">
        <title>Complete genome sequence of Corynebacterium casei LMG S-19264T (=DSM 44701T), isolated from a smear-ripened cheese.</title>
        <authorList>
            <consortium name="US DOE Joint Genome Institute (JGI-PGF)"/>
            <person name="Walter F."/>
            <person name="Albersmeier A."/>
            <person name="Kalinowski J."/>
            <person name="Ruckert C."/>
        </authorList>
    </citation>
    <scope>NUCLEOTIDE SEQUENCE</scope>
    <source>
        <strain evidence="8">JCM 5069</strain>
    </source>
</reference>
<feature type="domain" description="Alpha-mannosidase Ams1-like N-terminal" evidence="7">
    <location>
        <begin position="32"/>
        <end position="165"/>
    </location>
</feature>
<evidence type="ECO:0000259" key="7">
    <source>
        <dbReference type="Pfam" id="PF22907"/>
    </source>
</evidence>
<keyword evidence="9" id="KW-1185">Reference proteome</keyword>
<dbReference type="InterPro" id="IPR035906">
    <property type="entry name" value="MetI-like_sf"/>
</dbReference>
<evidence type="ECO:0000256" key="2">
    <source>
        <dbReference type="ARBA" id="ARBA00022692"/>
    </source>
</evidence>
<comment type="caution">
    <text evidence="8">The sequence shown here is derived from an EMBL/GenBank/DDBJ whole genome shotgun (WGS) entry which is preliminary data.</text>
</comment>
<dbReference type="Pfam" id="PF22907">
    <property type="entry name" value="Ams1-like_1st"/>
    <property type="match status" value="1"/>
</dbReference>
<keyword evidence="2 6" id="KW-0812">Transmembrane</keyword>
<dbReference type="AlphaFoldDB" id="A0A919FTT6"/>
<evidence type="ECO:0000256" key="6">
    <source>
        <dbReference type="SAM" id="Phobius"/>
    </source>
</evidence>
<accession>A0A919FTT6</accession>
<protein>
    <recommendedName>
        <fullName evidence="7">Alpha-mannosidase Ams1-like N-terminal domain-containing protein</fullName>
    </recommendedName>
</protein>
<dbReference type="SUPFAM" id="SSF161098">
    <property type="entry name" value="MetI-like"/>
    <property type="match status" value="1"/>
</dbReference>